<dbReference type="SUPFAM" id="SSF57701">
    <property type="entry name" value="Zn2/Cys6 DNA-binding domain"/>
    <property type="match status" value="1"/>
</dbReference>
<dbReference type="VEuPathDB" id="FungiDB:HZS61_014720"/>
<dbReference type="PROSITE" id="PS00463">
    <property type="entry name" value="ZN2_CY6_FUNGAL_1"/>
    <property type="match status" value="1"/>
</dbReference>
<keyword evidence="5" id="KW-0539">Nucleus</keyword>
<proteinExistence type="predicted"/>
<evidence type="ECO:0000256" key="5">
    <source>
        <dbReference type="ARBA" id="ARBA00023242"/>
    </source>
</evidence>
<dbReference type="Proteomes" id="UP000285084">
    <property type="component" value="Unassembled WGS sequence"/>
</dbReference>
<dbReference type="InterPro" id="IPR036864">
    <property type="entry name" value="Zn2-C6_fun-type_DNA-bd_sf"/>
</dbReference>
<organism evidence="7 8">
    <name type="scientific">Fusarium oxysporum</name>
    <name type="common">Fusarium vascular wilt</name>
    <dbReference type="NCBI Taxonomy" id="5507"/>
    <lineage>
        <taxon>Eukaryota</taxon>
        <taxon>Fungi</taxon>
        <taxon>Dikarya</taxon>
        <taxon>Ascomycota</taxon>
        <taxon>Pezizomycotina</taxon>
        <taxon>Sordariomycetes</taxon>
        <taxon>Hypocreomycetidae</taxon>
        <taxon>Hypocreales</taxon>
        <taxon>Nectriaceae</taxon>
        <taxon>Fusarium</taxon>
        <taxon>Fusarium oxysporum species complex</taxon>
    </lineage>
</organism>
<keyword evidence="4" id="KW-0804">Transcription</keyword>
<evidence type="ECO:0000256" key="3">
    <source>
        <dbReference type="ARBA" id="ARBA00023125"/>
    </source>
</evidence>
<dbReference type="CDD" id="cd12148">
    <property type="entry name" value="fungal_TF_MHR"/>
    <property type="match status" value="1"/>
</dbReference>
<evidence type="ECO:0000256" key="2">
    <source>
        <dbReference type="ARBA" id="ARBA00023015"/>
    </source>
</evidence>
<gene>
    <name evidence="7" type="ORF">BFJ69_g17218</name>
</gene>
<keyword evidence="3" id="KW-0238">DNA-binding</keyword>
<dbReference type="Gene3D" id="4.10.240.10">
    <property type="entry name" value="Zn(2)-C6 fungal-type DNA-binding domain"/>
    <property type="match status" value="1"/>
</dbReference>
<dbReference type="InterPro" id="IPR051089">
    <property type="entry name" value="prtT"/>
</dbReference>
<dbReference type="InterPro" id="IPR001138">
    <property type="entry name" value="Zn2Cys6_DnaBD"/>
</dbReference>
<dbReference type="SMART" id="SM00066">
    <property type="entry name" value="GAL4"/>
    <property type="match status" value="1"/>
</dbReference>
<dbReference type="PROSITE" id="PS50048">
    <property type="entry name" value="ZN2_CY6_FUNGAL_2"/>
    <property type="match status" value="1"/>
</dbReference>
<dbReference type="AlphaFoldDB" id="A0A420NHJ5"/>
<evidence type="ECO:0000256" key="6">
    <source>
        <dbReference type="SAM" id="MobiDB-lite"/>
    </source>
</evidence>
<dbReference type="VEuPathDB" id="FungiDB:FOC1_g10000281"/>
<feature type="region of interest" description="Disordered" evidence="6">
    <location>
        <begin position="51"/>
        <end position="105"/>
    </location>
</feature>
<comment type="caution">
    <text evidence="7">The sequence shown here is derived from an EMBL/GenBank/DDBJ whole genome shotgun (WGS) entry which is preliminary data.</text>
</comment>
<comment type="subcellular location">
    <subcellularLocation>
        <location evidence="1">Nucleus</location>
    </subcellularLocation>
</comment>
<dbReference type="CDD" id="cd00067">
    <property type="entry name" value="GAL4"/>
    <property type="match status" value="1"/>
</dbReference>
<dbReference type="VEuPathDB" id="FungiDB:FOZG_14474"/>
<dbReference type="GO" id="GO:0005634">
    <property type="term" value="C:nucleus"/>
    <property type="evidence" value="ECO:0007669"/>
    <property type="project" value="UniProtKB-SubCell"/>
</dbReference>
<sequence length="773" mass="86090">MAPSTTTPSNLHRAPVACLKCRAAKVRCLIQQNSDRCDRCTSNDSDCVFARPRRAKAGPRTHPYSRPSRPQEQGQEEDQQQQQQQHRRDPHRASSTASLPTAPDTIVAVPSPVPINQINHLPFHFSHAQEPLITPEIRARIVAALATLKGKKGAPFSFVTSGDGPSAAARDENHNVSAQQSSVSEKLQSSAASLKLSWLLSPLQDYTRTYDQIRQPSPLVKMPSYLSSMSLGQTVLDPIDDGILTKQASQALFQHFMLEMNAKWEYLLDPRLDTHDEVRRRSRLLFATILFCSSKFANYVDGILIPTTDPFLQSRLCSLARNLTVRTFAEGDRSIETMQAFYLLVCWKDSDDDISYRHSGYAFRVLHDLDWDQKDQQGRQAVRSRRTWLALFRQDKQQSLFFMRRSTPGLGDELASHLDTWLKMPHVLPQDYIACCSADLRRIQSKVHGLVVRAPSTMLPYLLELMDAELGRWKSAWETHFEREASKLNHNIPPLDRALLYPGKAHLRTLMGLWENSVRLNVSSEILRQSLIASVTSSLRANGLSPPSTFRLDLPGIPPIEEVLSPDVPGLRSSIQGGFETLRYLLEFPIEDLRRAPDSTLLLGPNAALFLCLLLCLPCNGVLGAGFQKTAVSLIQSIARHVGEAVRSPQDTLNLHSAYLESLASLLRMDIPLGPANTHDTSDTAPLNPGMQSSHLKGRDLQIDETAMEAAQVLAGGMVGRMSYAMEDPENMFGFTSEPGQALHEQSLVNLLDTSFFSAMSPIPMNMNGDTES</sequence>
<dbReference type="GO" id="GO:0000976">
    <property type="term" value="F:transcription cis-regulatory region binding"/>
    <property type="evidence" value="ECO:0007669"/>
    <property type="project" value="TreeGrafter"/>
</dbReference>
<dbReference type="GO" id="GO:0000981">
    <property type="term" value="F:DNA-binding transcription factor activity, RNA polymerase II-specific"/>
    <property type="evidence" value="ECO:0007669"/>
    <property type="project" value="InterPro"/>
</dbReference>
<dbReference type="EMBL" id="MRCX01000701">
    <property type="protein sequence ID" value="RKK60595.1"/>
    <property type="molecule type" value="Genomic_DNA"/>
</dbReference>
<keyword evidence="2" id="KW-0805">Transcription regulation</keyword>
<evidence type="ECO:0000313" key="8">
    <source>
        <dbReference type="Proteomes" id="UP000285084"/>
    </source>
</evidence>
<protein>
    <submittedName>
        <fullName evidence="7">Uncharacterized protein</fullName>
    </submittedName>
</protein>
<dbReference type="GO" id="GO:0008270">
    <property type="term" value="F:zinc ion binding"/>
    <property type="evidence" value="ECO:0007669"/>
    <property type="project" value="InterPro"/>
</dbReference>
<dbReference type="PANTHER" id="PTHR31845:SF19">
    <property type="entry name" value="TRANSCRIPTION FACTOR DOMAIN-CONTAINING PROTEIN"/>
    <property type="match status" value="1"/>
</dbReference>
<dbReference type="PANTHER" id="PTHR31845">
    <property type="entry name" value="FINGER DOMAIN PROTEIN, PUTATIVE-RELATED"/>
    <property type="match status" value="1"/>
</dbReference>
<evidence type="ECO:0000256" key="4">
    <source>
        <dbReference type="ARBA" id="ARBA00023163"/>
    </source>
</evidence>
<evidence type="ECO:0000313" key="7">
    <source>
        <dbReference type="EMBL" id="RKK60595.1"/>
    </source>
</evidence>
<evidence type="ECO:0000256" key="1">
    <source>
        <dbReference type="ARBA" id="ARBA00004123"/>
    </source>
</evidence>
<accession>A0A420NHJ5</accession>
<name>A0A420NHJ5_FUSOX</name>
<reference evidence="7 8" key="1">
    <citation type="journal article" date="2018" name="Sci. Rep.">
        <title>Characterisation of pathogen-specific regions and novel effector candidates in Fusarium oxysporum f. sp. cepae.</title>
        <authorList>
            <person name="Armitage A.D."/>
            <person name="Taylor A."/>
            <person name="Sobczyk M.K."/>
            <person name="Baxter L."/>
            <person name="Greenfield B.P."/>
            <person name="Bates H.J."/>
            <person name="Wilson F."/>
            <person name="Jackson A.C."/>
            <person name="Ott S."/>
            <person name="Harrison R.J."/>
            <person name="Clarkson J.P."/>
        </authorList>
    </citation>
    <scope>NUCLEOTIDE SEQUENCE [LARGE SCALE GENOMIC DNA]</scope>
    <source>
        <strain evidence="7 8">Fo_A13</strain>
    </source>
</reference>